<sequence>MYSGTFTENREMKEGISFILENLVDLEEKIEFMGQVQLYRMKLSSLFTETAMTMLKTSHPRIWWDYCGDSLPVLKKYAI</sequence>
<reference evidence="1" key="1">
    <citation type="submission" date="2020-03" db="EMBL/GenBank/DDBJ databases">
        <title>Castanea mollissima Vanexum genome sequencing.</title>
        <authorList>
            <person name="Staton M."/>
        </authorList>
    </citation>
    <scope>NUCLEOTIDE SEQUENCE</scope>
    <source>
        <tissue evidence="1">Leaf</tissue>
    </source>
</reference>
<dbReference type="Proteomes" id="UP000737018">
    <property type="component" value="Unassembled WGS sequence"/>
</dbReference>
<evidence type="ECO:0000313" key="1">
    <source>
        <dbReference type="EMBL" id="KAF3951530.1"/>
    </source>
</evidence>
<dbReference type="EMBL" id="JRKL02004902">
    <property type="protein sequence ID" value="KAF3951530.1"/>
    <property type="molecule type" value="Genomic_DNA"/>
</dbReference>
<dbReference type="AlphaFoldDB" id="A0A8J4QLH6"/>
<evidence type="ECO:0000313" key="2">
    <source>
        <dbReference type="Proteomes" id="UP000737018"/>
    </source>
</evidence>
<dbReference type="OrthoDB" id="1936364at2759"/>
<proteinExistence type="predicted"/>
<keyword evidence="2" id="KW-1185">Reference proteome</keyword>
<name>A0A8J4QLH6_9ROSI</name>
<organism evidence="1 2">
    <name type="scientific">Castanea mollissima</name>
    <name type="common">Chinese chestnut</name>
    <dbReference type="NCBI Taxonomy" id="60419"/>
    <lineage>
        <taxon>Eukaryota</taxon>
        <taxon>Viridiplantae</taxon>
        <taxon>Streptophyta</taxon>
        <taxon>Embryophyta</taxon>
        <taxon>Tracheophyta</taxon>
        <taxon>Spermatophyta</taxon>
        <taxon>Magnoliopsida</taxon>
        <taxon>eudicotyledons</taxon>
        <taxon>Gunneridae</taxon>
        <taxon>Pentapetalae</taxon>
        <taxon>rosids</taxon>
        <taxon>fabids</taxon>
        <taxon>Fagales</taxon>
        <taxon>Fagaceae</taxon>
        <taxon>Castanea</taxon>
    </lineage>
</organism>
<gene>
    <name evidence="1" type="ORF">CMV_022832</name>
</gene>
<protein>
    <submittedName>
        <fullName evidence="1">Uncharacterized protein</fullName>
    </submittedName>
</protein>
<comment type="caution">
    <text evidence="1">The sequence shown here is derived from an EMBL/GenBank/DDBJ whole genome shotgun (WGS) entry which is preliminary data.</text>
</comment>
<accession>A0A8J4QLH6</accession>